<evidence type="ECO:0000313" key="3">
    <source>
        <dbReference type="Proteomes" id="UP001527882"/>
    </source>
</evidence>
<keyword evidence="3" id="KW-1185">Reference proteome</keyword>
<evidence type="ECO:0000256" key="1">
    <source>
        <dbReference type="SAM" id="MobiDB-lite"/>
    </source>
</evidence>
<protein>
    <submittedName>
        <fullName evidence="2">Uncharacterized protein</fullName>
    </submittedName>
</protein>
<reference evidence="2 3" key="1">
    <citation type="submission" date="2022-12" db="EMBL/GenBank/DDBJ databases">
        <title>Draft genome sequence of Paenibacillus sp. dW9.</title>
        <authorList>
            <person name="Choi E.-W."/>
            <person name="Kim D.-U."/>
        </authorList>
    </citation>
    <scope>NUCLEOTIDE SEQUENCE [LARGE SCALE GENOMIC DNA]</scope>
    <source>
        <strain evidence="3">dW9</strain>
    </source>
</reference>
<organism evidence="2 3">
    <name type="scientific">Paenibacillus gyeongsangnamensis</name>
    <dbReference type="NCBI Taxonomy" id="3388067"/>
    <lineage>
        <taxon>Bacteria</taxon>
        <taxon>Bacillati</taxon>
        <taxon>Bacillota</taxon>
        <taxon>Bacilli</taxon>
        <taxon>Bacillales</taxon>
        <taxon>Paenibacillaceae</taxon>
        <taxon>Paenibacillus</taxon>
    </lineage>
</organism>
<comment type="caution">
    <text evidence="2">The sequence shown here is derived from an EMBL/GenBank/DDBJ whole genome shotgun (WGS) entry which is preliminary data.</text>
</comment>
<dbReference type="RefSeq" id="WP_269884361.1">
    <property type="nucleotide sequence ID" value="NZ_JAQAGZ010000019.1"/>
</dbReference>
<feature type="region of interest" description="Disordered" evidence="1">
    <location>
        <begin position="38"/>
        <end position="65"/>
    </location>
</feature>
<evidence type="ECO:0000313" key="2">
    <source>
        <dbReference type="EMBL" id="MCZ8515838.1"/>
    </source>
</evidence>
<dbReference type="EMBL" id="JAQAGZ010000019">
    <property type="protein sequence ID" value="MCZ8515838.1"/>
    <property type="molecule type" value="Genomic_DNA"/>
</dbReference>
<gene>
    <name evidence="2" type="ORF">O9H85_26195</name>
</gene>
<name>A0ABT4QG28_9BACL</name>
<accession>A0ABT4QG28</accession>
<sequence>MSYLDSAKSFAWQTHRQVDEVKVFETFGGDLPVTIMSRKSRSKMSGRPGRQDLGRINARPCSLTI</sequence>
<proteinExistence type="predicted"/>
<dbReference type="Proteomes" id="UP001527882">
    <property type="component" value="Unassembled WGS sequence"/>
</dbReference>